<evidence type="ECO:0008006" key="5">
    <source>
        <dbReference type="Google" id="ProtNLM"/>
    </source>
</evidence>
<dbReference type="PROSITE" id="PS50896">
    <property type="entry name" value="LISH"/>
    <property type="match status" value="1"/>
</dbReference>
<keyword evidence="1" id="KW-0175">Coiled coil</keyword>
<dbReference type="GO" id="GO:0060287">
    <property type="term" value="P:epithelial cilium movement involved in determination of left/right asymmetry"/>
    <property type="evidence" value="ECO:0007669"/>
    <property type="project" value="TreeGrafter"/>
</dbReference>
<comment type="caution">
    <text evidence="3">The sequence shown here is derived from an EMBL/GenBank/DDBJ whole genome shotgun (WGS) entry which is preliminary data.</text>
</comment>
<feature type="compositionally biased region" description="Basic and acidic residues" evidence="2">
    <location>
        <begin position="803"/>
        <end position="821"/>
    </location>
</feature>
<feature type="compositionally biased region" description="Acidic residues" evidence="2">
    <location>
        <begin position="897"/>
        <end position="909"/>
    </location>
</feature>
<feature type="non-terminal residue" evidence="3">
    <location>
        <position position="991"/>
    </location>
</feature>
<feature type="coiled-coil region" evidence="1">
    <location>
        <begin position="438"/>
        <end position="560"/>
    </location>
</feature>
<protein>
    <recommendedName>
        <fullName evidence="5">LisH domain-containing protein</fullName>
    </recommendedName>
</protein>
<feature type="compositionally biased region" description="Basic and acidic residues" evidence="2">
    <location>
        <begin position="955"/>
        <end position="969"/>
    </location>
</feature>
<dbReference type="PANTHER" id="PTHR39063">
    <property type="entry name" value="ORAL-FACIAL-DIGITAL SYNDROME 1 PROTEIN HOMOLOG"/>
    <property type="match status" value="1"/>
</dbReference>
<dbReference type="GO" id="GO:0036064">
    <property type="term" value="C:ciliary basal body"/>
    <property type="evidence" value="ECO:0007669"/>
    <property type="project" value="TreeGrafter"/>
</dbReference>
<evidence type="ECO:0000313" key="3">
    <source>
        <dbReference type="EMBL" id="KAK3543907.1"/>
    </source>
</evidence>
<dbReference type="GO" id="GO:0005813">
    <property type="term" value="C:centrosome"/>
    <property type="evidence" value="ECO:0007669"/>
    <property type="project" value="TreeGrafter"/>
</dbReference>
<organism evidence="3 4">
    <name type="scientific">Hemibagrus guttatus</name>
    <dbReference type="NCBI Taxonomy" id="175788"/>
    <lineage>
        <taxon>Eukaryota</taxon>
        <taxon>Metazoa</taxon>
        <taxon>Chordata</taxon>
        <taxon>Craniata</taxon>
        <taxon>Vertebrata</taxon>
        <taxon>Euteleostomi</taxon>
        <taxon>Actinopterygii</taxon>
        <taxon>Neopterygii</taxon>
        <taxon>Teleostei</taxon>
        <taxon>Ostariophysi</taxon>
        <taxon>Siluriformes</taxon>
        <taxon>Bagridae</taxon>
        <taxon>Hemibagrus</taxon>
    </lineage>
</organism>
<dbReference type="Pfam" id="PF16045">
    <property type="entry name" value="LisH_2"/>
    <property type="match status" value="1"/>
</dbReference>
<dbReference type="Proteomes" id="UP001274896">
    <property type="component" value="Unassembled WGS sequence"/>
</dbReference>
<keyword evidence="4" id="KW-1185">Reference proteome</keyword>
<feature type="compositionally biased region" description="Polar residues" evidence="2">
    <location>
        <begin position="704"/>
        <end position="713"/>
    </location>
</feature>
<name>A0AAE0R5Z0_9TELE</name>
<sequence length="991" mass="115779">MSVCLVCVRDLSVTMSADDDQSLSAEELRKRLYQSFKKKGVLDAVKTQLRNQLIVELQRESLPQTSSEKSQSLSLLVSNSLVIQHLQSSGYEYTLSVFYPECGISKEKVFSTKDILQLLRISPESRVYKHLVADNHSGQKGLLINLLSDFIDHQLQSRVCDADTQTSDTSESIVRKMQVIDEEYELLRQRGQRWPSVEVKLAEYRKQMEEQAEAELKSKIQHFQEVEISRVRMEEREKYQQELMKVRRQLERNYEMKSEALMNREKNAIERLQRQQQIEEKEMYSQRQALLKEIESVHHREAELRLRMETFQKSCKLHEEKMRSSEELLRKRELDMRKMEEMYDLKLNGEIRKHQLELNEDYSRRTEALTESEKRNKEETARIQREAAVIDAKRAEHQRVVSELARVQEELALVRESVSVSEQQNAVLKEKLEGARDYTTIRNERMELQAEVHLLKKQLEESQEEKRRLQQELNTPSPELLTLQAELKRLEAARRLDQEESQNQKQVFHSQLSQEVERCAQLKAQLLECEERTRWMSTHTEELKQQLRHTQQALENEVLRNPKPSLVDPSVLHLNPASVAITDVEGYLDHLCDPGIATRGQRRSRAEGEEAVAAALNRIQELEKEAESLQEAYRSYRRKGVVSQIPFKDTSSPPACAPVTFFRPIGAAKTRVVTEEVYTVKELNQHVPGHMTPPTVGSPPLRRLSSTPVSASKTKPRAHTVQEVMFSGLSSQREVSPIPMVTSEEYTHITPPSSPQLKSTARDNYSPPKLQASSSSSQESSPQPEKISIQDLTAPQTDFPDGSEQHQHQKMETHTHMEQHDVQSAAGKKQEEERRMKEEDERKMKEEEEERRMKEEDERRMKEEEEERRLKEERRLQEREEAQERERRELERLQLELQEDLPDPEEEEKQEIAAATKIRDERSEVKTEEMAEGGGEREEVQDDPLHRYMLMVMQGREREREHREKKEESESPEPIVLSDHKDDSIATFSHE</sequence>
<proteinExistence type="predicted"/>
<feature type="region of interest" description="Disordered" evidence="2">
    <location>
        <begin position="745"/>
        <end position="991"/>
    </location>
</feature>
<dbReference type="EMBL" id="JAUCMX010000006">
    <property type="protein sequence ID" value="KAK3543907.1"/>
    <property type="molecule type" value="Genomic_DNA"/>
</dbReference>
<accession>A0AAE0R5Z0</accession>
<evidence type="ECO:0000256" key="1">
    <source>
        <dbReference type="SAM" id="Coils"/>
    </source>
</evidence>
<feature type="region of interest" description="Disordered" evidence="2">
    <location>
        <begin position="686"/>
        <end position="719"/>
    </location>
</feature>
<feature type="compositionally biased region" description="Basic and acidic residues" evidence="2">
    <location>
        <begin position="828"/>
        <end position="894"/>
    </location>
</feature>
<dbReference type="GO" id="GO:0005576">
    <property type="term" value="C:extracellular region"/>
    <property type="evidence" value="ECO:0007669"/>
    <property type="project" value="GOC"/>
</dbReference>
<feature type="compositionally biased region" description="Basic and acidic residues" evidence="2">
    <location>
        <begin position="917"/>
        <end position="946"/>
    </location>
</feature>
<evidence type="ECO:0000256" key="2">
    <source>
        <dbReference type="SAM" id="MobiDB-lite"/>
    </source>
</evidence>
<reference evidence="3" key="1">
    <citation type="submission" date="2023-06" db="EMBL/GenBank/DDBJ databases">
        <title>Male Hemibagrus guttatus genome.</title>
        <authorList>
            <person name="Bian C."/>
        </authorList>
    </citation>
    <scope>NUCLEOTIDE SEQUENCE</scope>
    <source>
        <strain evidence="3">Male_cb2023</strain>
        <tissue evidence="3">Muscle</tissue>
    </source>
</reference>
<feature type="compositionally biased region" description="Basic and acidic residues" evidence="2">
    <location>
        <begin position="978"/>
        <end position="991"/>
    </location>
</feature>
<dbReference type="InterPro" id="IPR055289">
    <property type="entry name" value="OFD1"/>
</dbReference>
<feature type="compositionally biased region" description="Low complexity" evidence="2">
    <location>
        <begin position="773"/>
        <end position="785"/>
    </location>
</feature>
<evidence type="ECO:0000313" key="4">
    <source>
        <dbReference type="Proteomes" id="UP001274896"/>
    </source>
</evidence>
<dbReference type="PANTHER" id="PTHR39063:SF1">
    <property type="entry name" value="OFD1 CENTRIOLE AND CENTRIOLAR SATELLITE PROTEIN"/>
    <property type="match status" value="1"/>
</dbReference>
<feature type="coiled-coil region" evidence="1">
    <location>
        <begin position="605"/>
        <end position="639"/>
    </location>
</feature>
<feature type="coiled-coil region" evidence="1">
    <location>
        <begin position="236"/>
        <end position="282"/>
    </location>
</feature>
<dbReference type="InterPro" id="IPR006594">
    <property type="entry name" value="LisH"/>
</dbReference>
<dbReference type="AlphaFoldDB" id="A0AAE0R5Z0"/>
<gene>
    <name evidence="3" type="ORF">QTP70_030903</name>
</gene>